<reference evidence="1" key="1">
    <citation type="submission" date="2022-12" db="EMBL/GenBank/DDBJ databases">
        <title>Genome Sequence of Lasiodiplodia mahajangana.</title>
        <authorList>
            <person name="Buettner E."/>
        </authorList>
    </citation>
    <scope>NUCLEOTIDE SEQUENCE</scope>
    <source>
        <strain evidence="1">VT137</strain>
    </source>
</reference>
<accession>A0ACC2JU92</accession>
<gene>
    <name evidence="1" type="ORF">O1611_g2522</name>
</gene>
<evidence type="ECO:0000313" key="1">
    <source>
        <dbReference type="EMBL" id="KAJ8131103.1"/>
    </source>
</evidence>
<evidence type="ECO:0000313" key="2">
    <source>
        <dbReference type="Proteomes" id="UP001153332"/>
    </source>
</evidence>
<proteinExistence type="predicted"/>
<dbReference type="Proteomes" id="UP001153332">
    <property type="component" value="Unassembled WGS sequence"/>
</dbReference>
<protein>
    <submittedName>
        <fullName evidence="1">Uncharacterized protein</fullName>
    </submittedName>
</protein>
<comment type="caution">
    <text evidence="1">The sequence shown here is derived from an EMBL/GenBank/DDBJ whole genome shotgun (WGS) entry which is preliminary data.</text>
</comment>
<sequence length="417" mass="45554">MNGDSAKDALEHWLAHLPETRPAMRLDVSFKNLQVYGFKSPTDYQTTVGSYILALGVIVRRLLGLHKRQKVGILRNLDGLVLSGEMLLVLGKPGSGCSTFLKALAGDTHGFHIDPQSQVNYKGISFNDLHGRCKGAAIYQAELDVHFPELTLGETLSFAAAALARQGQAGSHSDTKSLSPSELVATIFEINSSIGTKMGDETIRGVSGGEKKRTSIAEAFMAGAPIQSWDNTTRGLDSSTALQVITTIKRMTRVTGSSVMVSVYQASQATYDQFDKVLLLYEGRQVYFGPIDHAVPYMESLGFLKSDRETTADFLTSLTNPSERVHAIKPGYEDQVPRSPDEFAAAWNTSTPRRALLEEIVAYNAKHPIERGAVDSRAVLIFYSIVINAGISAFEVGFIITFTSQRESFIFERSSVS</sequence>
<dbReference type="EMBL" id="JAPUUL010000358">
    <property type="protein sequence ID" value="KAJ8131103.1"/>
    <property type="molecule type" value="Genomic_DNA"/>
</dbReference>
<organism evidence="1 2">
    <name type="scientific">Lasiodiplodia mahajangana</name>
    <dbReference type="NCBI Taxonomy" id="1108764"/>
    <lineage>
        <taxon>Eukaryota</taxon>
        <taxon>Fungi</taxon>
        <taxon>Dikarya</taxon>
        <taxon>Ascomycota</taxon>
        <taxon>Pezizomycotina</taxon>
        <taxon>Dothideomycetes</taxon>
        <taxon>Dothideomycetes incertae sedis</taxon>
        <taxon>Botryosphaeriales</taxon>
        <taxon>Botryosphaeriaceae</taxon>
        <taxon>Lasiodiplodia</taxon>
    </lineage>
</organism>
<name>A0ACC2JU92_9PEZI</name>
<keyword evidence="2" id="KW-1185">Reference proteome</keyword>